<accession>A0ABP8H8L4</accession>
<evidence type="ECO:0000313" key="2">
    <source>
        <dbReference type="Proteomes" id="UP001500582"/>
    </source>
</evidence>
<dbReference type="EMBL" id="BAABFT010000016">
    <property type="protein sequence ID" value="GAA4335873.1"/>
    <property type="molecule type" value="Genomic_DNA"/>
</dbReference>
<evidence type="ECO:0008006" key="3">
    <source>
        <dbReference type="Google" id="ProtNLM"/>
    </source>
</evidence>
<dbReference type="Proteomes" id="UP001500582">
    <property type="component" value="Unassembled WGS sequence"/>
</dbReference>
<gene>
    <name evidence="1" type="ORF">GCM10023149_44160</name>
</gene>
<sequence>MLKLYKRVGDTLHYWETWDKNSKAGIIHWGIVGQTGEGKEVASGLLANFRKKIQEEVDQKLKDGYAQIDTDEHYTLLIEYTVDGMGTAEDVEKRTRLQDKMDEVLGWTGLGHCDGGSIGSGTMEVCCLVVDFDVAKHVIGQALKDTEFANYTRIFDEDNE</sequence>
<organism evidence="1 2">
    <name type="scientific">Mucilaginibacter gynuensis</name>
    <dbReference type="NCBI Taxonomy" id="1302236"/>
    <lineage>
        <taxon>Bacteria</taxon>
        <taxon>Pseudomonadati</taxon>
        <taxon>Bacteroidota</taxon>
        <taxon>Sphingobacteriia</taxon>
        <taxon>Sphingobacteriales</taxon>
        <taxon>Sphingobacteriaceae</taxon>
        <taxon>Mucilaginibacter</taxon>
    </lineage>
</organism>
<protein>
    <recommendedName>
        <fullName evidence="3">WGR domain-containing protein</fullName>
    </recommendedName>
</protein>
<comment type="caution">
    <text evidence="1">The sequence shown here is derived from an EMBL/GenBank/DDBJ whole genome shotgun (WGS) entry which is preliminary data.</text>
</comment>
<name>A0ABP8H8L4_9SPHI</name>
<proteinExistence type="predicted"/>
<reference evidence="2" key="1">
    <citation type="journal article" date="2019" name="Int. J. Syst. Evol. Microbiol.">
        <title>The Global Catalogue of Microorganisms (GCM) 10K type strain sequencing project: providing services to taxonomists for standard genome sequencing and annotation.</title>
        <authorList>
            <consortium name="The Broad Institute Genomics Platform"/>
            <consortium name="The Broad Institute Genome Sequencing Center for Infectious Disease"/>
            <person name="Wu L."/>
            <person name="Ma J."/>
        </authorList>
    </citation>
    <scope>NUCLEOTIDE SEQUENCE [LARGE SCALE GENOMIC DNA]</scope>
    <source>
        <strain evidence="2">JCM 17705</strain>
    </source>
</reference>
<evidence type="ECO:0000313" key="1">
    <source>
        <dbReference type="EMBL" id="GAA4335873.1"/>
    </source>
</evidence>
<keyword evidence="2" id="KW-1185">Reference proteome</keyword>
<dbReference type="RefSeq" id="WP_345213361.1">
    <property type="nucleotide sequence ID" value="NZ_BAABFT010000016.1"/>
</dbReference>